<evidence type="ECO:0000313" key="2">
    <source>
        <dbReference type="EMBL" id="OJT04834.1"/>
    </source>
</evidence>
<feature type="region of interest" description="Disordered" evidence="1">
    <location>
        <begin position="1"/>
        <end position="35"/>
    </location>
</feature>
<proteinExistence type="predicted"/>
<protein>
    <submittedName>
        <fullName evidence="2">Uncharacterized protein</fullName>
    </submittedName>
</protein>
<dbReference type="PANTHER" id="PTHR38167:SF1">
    <property type="entry name" value="C2H2-TYPE DOMAIN-CONTAINING PROTEIN"/>
    <property type="match status" value="1"/>
</dbReference>
<sequence>MSEPQDDAGVISISSDSDSDNGAVAPVAGPSNIHRRRAPLAAQGSAELEVPHALDDASRAQIHVAIATAPEGRVREAFAAFVDSVPAITERVFSMLVAVPPLAYYPQQPVAMPVPPAAAPWNVFPPPVQAPPVARAVPLVPRWQICANCEEEYDAGTIRQAGECNYHYHTGQLSMQVIRPVNKTMLIAKHSYPAGRLEVNYNAWPDWDEDVHGEMDTAENRRLYPENFTWSCCGCDGTEQGCVEDEHEPREVQRGQKRARRH</sequence>
<name>A0A1M2VBA0_TRAPU</name>
<dbReference type="AlphaFoldDB" id="A0A1M2VBA0"/>
<comment type="caution">
    <text evidence="2">The sequence shown here is derived from an EMBL/GenBank/DDBJ whole genome shotgun (WGS) entry which is preliminary data.</text>
</comment>
<dbReference type="STRING" id="154538.A0A1M2VBA0"/>
<evidence type="ECO:0000256" key="1">
    <source>
        <dbReference type="SAM" id="MobiDB-lite"/>
    </source>
</evidence>
<reference evidence="2 3" key="1">
    <citation type="submission" date="2016-10" db="EMBL/GenBank/DDBJ databases">
        <title>Genome sequence of the basidiomycete white-rot fungus Trametes pubescens.</title>
        <authorList>
            <person name="Makela M.R."/>
            <person name="Granchi Z."/>
            <person name="Peng M."/>
            <person name="De Vries R.P."/>
            <person name="Grigoriev I."/>
            <person name="Riley R."/>
            <person name="Hilden K."/>
        </authorList>
    </citation>
    <scope>NUCLEOTIDE SEQUENCE [LARGE SCALE GENOMIC DNA]</scope>
    <source>
        <strain evidence="2 3">FBCC735</strain>
    </source>
</reference>
<dbReference type="Proteomes" id="UP000184267">
    <property type="component" value="Unassembled WGS sequence"/>
</dbReference>
<evidence type="ECO:0000313" key="3">
    <source>
        <dbReference type="Proteomes" id="UP000184267"/>
    </source>
</evidence>
<accession>A0A1M2VBA0</accession>
<organism evidence="2 3">
    <name type="scientific">Trametes pubescens</name>
    <name type="common">White-rot fungus</name>
    <dbReference type="NCBI Taxonomy" id="154538"/>
    <lineage>
        <taxon>Eukaryota</taxon>
        <taxon>Fungi</taxon>
        <taxon>Dikarya</taxon>
        <taxon>Basidiomycota</taxon>
        <taxon>Agaricomycotina</taxon>
        <taxon>Agaricomycetes</taxon>
        <taxon>Polyporales</taxon>
        <taxon>Polyporaceae</taxon>
        <taxon>Trametes</taxon>
    </lineage>
</organism>
<dbReference type="PANTHER" id="PTHR38167">
    <property type="entry name" value="C2H2-TYPE DOMAIN-CONTAINING PROTEIN"/>
    <property type="match status" value="1"/>
</dbReference>
<keyword evidence="3" id="KW-1185">Reference proteome</keyword>
<dbReference type="OMA" id="QICANCE"/>
<dbReference type="OrthoDB" id="5422613at2759"/>
<dbReference type="EMBL" id="MNAD01001516">
    <property type="protein sequence ID" value="OJT04834.1"/>
    <property type="molecule type" value="Genomic_DNA"/>
</dbReference>
<gene>
    <name evidence="2" type="ORF">TRAPUB_4406</name>
</gene>